<dbReference type="EMBL" id="CCKQ01014467">
    <property type="protein sequence ID" value="CDW86230.1"/>
    <property type="molecule type" value="Genomic_DNA"/>
</dbReference>
<dbReference type="Proteomes" id="UP000039865">
    <property type="component" value="Unassembled WGS sequence"/>
</dbReference>
<organism evidence="1 2">
    <name type="scientific">Stylonychia lemnae</name>
    <name type="common">Ciliate</name>
    <dbReference type="NCBI Taxonomy" id="5949"/>
    <lineage>
        <taxon>Eukaryota</taxon>
        <taxon>Sar</taxon>
        <taxon>Alveolata</taxon>
        <taxon>Ciliophora</taxon>
        <taxon>Intramacronucleata</taxon>
        <taxon>Spirotrichea</taxon>
        <taxon>Stichotrichia</taxon>
        <taxon>Sporadotrichida</taxon>
        <taxon>Oxytrichidae</taxon>
        <taxon>Stylonychinae</taxon>
        <taxon>Stylonychia</taxon>
    </lineage>
</organism>
<keyword evidence="2" id="KW-1185">Reference proteome</keyword>
<dbReference type="InParanoid" id="A0A078AV11"/>
<reference evidence="1 2" key="1">
    <citation type="submission" date="2014-06" db="EMBL/GenBank/DDBJ databases">
        <authorList>
            <person name="Swart Estienne"/>
        </authorList>
    </citation>
    <scope>NUCLEOTIDE SEQUENCE [LARGE SCALE GENOMIC DNA]</scope>
    <source>
        <strain evidence="1 2">130c</strain>
    </source>
</reference>
<dbReference type="AlphaFoldDB" id="A0A078AV11"/>
<proteinExistence type="predicted"/>
<evidence type="ECO:0000313" key="2">
    <source>
        <dbReference type="Proteomes" id="UP000039865"/>
    </source>
</evidence>
<protein>
    <submittedName>
        <fullName evidence="1">Uncharacterized protein</fullName>
    </submittedName>
</protein>
<accession>A0A078AV11</accession>
<gene>
    <name evidence="1" type="primary">Contig724.g799</name>
    <name evidence="1" type="ORF">STYLEM_15322</name>
</gene>
<sequence length="127" mass="14223">MDGNEFAIVLSGSNTKEYILVMGSVSLFNAKVLKLTFARSPQILKKSLYIDQNQTVYLICSFQDTDTHYIIVYNYGVVQKFQITGITETNPTTVSGIILKNPFFAGNDFKVRIIGKIQFGTSPIIRT</sequence>
<name>A0A078AV11_STYLE</name>
<evidence type="ECO:0000313" key="1">
    <source>
        <dbReference type="EMBL" id="CDW86230.1"/>
    </source>
</evidence>